<evidence type="ECO:0000313" key="3">
    <source>
        <dbReference type="Proteomes" id="UP000823775"/>
    </source>
</evidence>
<name>A0ABS8VZN3_DATST</name>
<proteinExistence type="predicted"/>
<gene>
    <name evidence="2" type="ORF">HAX54_042408</name>
</gene>
<sequence length="123" mass="13356">MKREGGDLVVSVEVAVGGKRGEEKMVVHRSRGPKSTGGVVGVGEGEMRRLRERRGGVSPEVMEGVVRRREATEMRQRVVGVYDRGSVGGHWLDERKERVVGGGGQEGKNENGKLGLGFWEGVD</sequence>
<organism evidence="2 3">
    <name type="scientific">Datura stramonium</name>
    <name type="common">Jimsonweed</name>
    <name type="synonym">Common thornapple</name>
    <dbReference type="NCBI Taxonomy" id="4076"/>
    <lineage>
        <taxon>Eukaryota</taxon>
        <taxon>Viridiplantae</taxon>
        <taxon>Streptophyta</taxon>
        <taxon>Embryophyta</taxon>
        <taxon>Tracheophyta</taxon>
        <taxon>Spermatophyta</taxon>
        <taxon>Magnoliopsida</taxon>
        <taxon>eudicotyledons</taxon>
        <taxon>Gunneridae</taxon>
        <taxon>Pentapetalae</taxon>
        <taxon>asterids</taxon>
        <taxon>lamiids</taxon>
        <taxon>Solanales</taxon>
        <taxon>Solanaceae</taxon>
        <taxon>Solanoideae</taxon>
        <taxon>Datureae</taxon>
        <taxon>Datura</taxon>
    </lineage>
</organism>
<protein>
    <submittedName>
        <fullName evidence="2">Uncharacterized protein</fullName>
    </submittedName>
</protein>
<comment type="caution">
    <text evidence="2">The sequence shown here is derived from an EMBL/GenBank/DDBJ whole genome shotgun (WGS) entry which is preliminary data.</text>
</comment>
<dbReference type="EMBL" id="JACEIK010006240">
    <property type="protein sequence ID" value="MCE2055317.1"/>
    <property type="molecule type" value="Genomic_DNA"/>
</dbReference>
<evidence type="ECO:0000313" key="2">
    <source>
        <dbReference type="EMBL" id="MCE2055317.1"/>
    </source>
</evidence>
<evidence type="ECO:0000256" key="1">
    <source>
        <dbReference type="SAM" id="MobiDB-lite"/>
    </source>
</evidence>
<keyword evidence="3" id="KW-1185">Reference proteome</keyword>
<feature type="region of interest" description="Disordered" evidence="1">
    <location>
        <begin position="23"/>
        <end position="43"/>
    </location>
</feature>
<dbReference type="Proteomes" id="UP000823775">
    <property type="component" value="Unassembled WGS sequence"/>
</dbReference>
<reference evidence="2 3" key="1">
    <citation type="journal article" date="2021" name="BMC Genomics">
        <title>Datura genome reveals duplications of psychoactive alkaloid biosynthetic genes and high mutation rate following tissue culture.</title>
        <authorList>
            <person name="Rajewski A."/>
            <person name="Carter-House D."/>
            <person name="Stajich J."/>
            <person name="Litt A."/>
        </authorList>
    </citation>
    <scope>NUCLEOTIDE SEQUENCE [LARGE SCALE GENOMIC DNA]</scope>
    <source>
        <strain evidence="2">AR-01</strain>
    </source>
</reference>
<accession>A0ABS8VZN3</accession>